<gene>
    <name evidence="1" type="ORF">H9932_15435</name>
</gene>
<dbReference type="EMBL" id="DWWC01000330">
    <property type="protein sequence ID" value="HJC71052.1"/>
    <property type="molecule type" value="Genomic_DNA"/>
</dbReference>
<dbReference type="Proteomes" id="UP000823854">
    <property type="component" value="Unassembled WGS sequence"/>
</dbReference>
<sequence>MNRLDAGYVRNALARRRGALLVGDSATPSIVSRADAGELDILTAHPIRLIHEGRTYTAGDQADPAPRPQPRHRGRPAWVRWALERYLLLAETPARQSDIAAPLHTSQQAVSSALRRLGDLVVDSGDGVIARDRRALLEHWIDDYPGPGGQEFGWYGLADAREQAVTSCTVTDSLDLQPLVGGDVAADIIAPWKLPTSARVYVREPVDLTGDGFAPAPLDEATLVTCVPRDPTLWQLTSIGRAAGGGDDLPLADPLIVLWDLLSSADIDSEPAAQKLADAIVGAR</sequence>
<evidence type="ECO:0000313" key="2">
    <source>
        <dbReference type="Proteomes" id="UP000823854"/>
    </source>
</evidence>
<organism evidence="1 2">
    <name type="scientific">Candidatus Brachybacterium intestinipullorum</name>
    <dbReference type="NCBI Taxonomy" id="2838512"/>
    <lineage>
        <taxon>Bacteria</taxon>
        <taxon>Bacillati</taxon>
        <taxon>Actinomycetota</taxon>
        <taxon>Actinomycetes</taxon>
        <taxon>Micrococcales</taxon>
        <taxon>Dermabacteraceae</taxon>
        <taxon>Brachybacterium</taxon>
    </lineage>
</organism>
<dbReference type="AlphaFoldDB" id="A0A9D2TJS3"/>
<protein>
    <submittedName>
        <fullName evidence="1">Uncharacterized protein</fullName>
    </submittedName>
</protein>
<comment type="caution">
    <text evidence="1">The sequence shown here is derived from an EMBL/GenBank/DDBJ whole genome shotgun (WGS) entry which is preliminary data.</text>
</comment>
<evidence type="ECO:0000313" key="1">
    <source>
        <dbReference type="EMBL" id="HJC71052.1"/>
    </source>
</evidence>
<reference evidence="1" key="2">
    <citation type="submission" date="2021-04" db="EMBL/GenBank/DDBJ databases">
        <authorList>
            <person name="Gilroy R."/>
        </authorList>
    </citation>
    <scope>NUCLEOTIDE SEQUENCE</scope>
    <source>
        <strain evidence="1">CHK130-7132</strain>
    </source>
</reference>
<proteinExistence type="predicted"/>
<name>A0A9D2TJS3_9MICO</name>
<accession>A0A9D2TJS3</accession>
<reference evidence="1" key="1">
    <citation type="journal article" date="2021" name="PeerJ">
        <title>Extensive microbial diversity within the chicken gut microbiome revealed by metagenomics and culture.</title>
        <authorList>
            <person name="Gilroy R."/>
            <person name="Ravi A."/>
            <person name="Getino M."/>
            <person name="Pursley I."/>
            <person name="Horton D.L."/>
            <person name="Alikhan N.F."/>
            <person name="Baker D."/>
            <person name="Gharbi K."/>
            <person name="Hall N."/>
            <person name="Watson M."/>
            <person name="Adriaenssens E.M."/>
            <person name="Foster-Nyarko E."/>
            <person name="Jarju S."/>
            <person name="Secka A."/>
            <person name="Antonio M."/>
            <person name="Oren A."/>
            <person name="Chaudhuri R.R."/>
            <person name="La Ragione R."/>
            <person name="Hildebrand F."/>
            <person name="Pallen M.J."/>
        </authorList>
    </citation>
    <scope>NUCLEOTIDE SEQUENCE</scope>
    <source>
        <strain evidence="1">CHK130-7132</strain>
    </source>
</reference>